<dbReference type="Pfam" id="PF07589">
    <property type="entry name" value="PEP-CTERM"/>
    <property type="match status" value="1"/>
</dbReference>
<dbReference type="AlphaFoldDB" id="A0A7Y9QU89"/>
<evidence type="ECO:0000313" key="4">
    <source>
        <dbReference type="Proteomes" id="UP000518288"/>
    </source>
</evidence>
<accession>A0A7Y9QU89</accession>
<organism evidence="3 4">
    <name type="scientific">Sphaerotilus montanus</name>
    <dbReference type="NCBI Taxonomy" id="522889"/>
    <lineage>
        <taxon>Bacteria</taxon>
        <taxon>Pseudomonadati</taxon>
        <taxon>Pseudomonadota</taxon>
        <taxon>Betaproteobacteria</taxon>
        <taxon>Burkholderiales</taxon>
        <taxon>Sphaerotilaceae</taxon>
        <taxon>Sphaerotilus</taxon>
    </lineage>
</organism>
<name>A0A7Y9QU89_9BURK</name>
<gene>
    <name evidence="3" type="ORF">BDD16_000493</name>
</gene>
<dbReference type="InterPro" id="IPR013424">
    <property type="entry name" value="Ice-binding_C"/>
</dbReference>
<comment type="caution">
    <text evidence="3">The sequence shown here is derived from an EMBL/GenBank/DDBJ whole genome shotgun (WGS) entry which is preliminary data.</text>
</comment>
<dbReference type="Gene3D" id="2.60.120.260">
    <property type="entry name" value="Galactose-binding domain-like"/>
    <property type="match status" value="1"/>
</dbReference>
<feature type="chain" id="PRO_5031320391" description="Ice-binding protein C-terminal domain-containing protein" evidence="1">
    <location>
        <begin position="23"/>
        <end position="197"/>
    </location>
</feature>
<sequence length="197" mass="20143">MQVSKISLAIALALTIGGTAQAAVVGLDDVSFESYTSGALIGSAGAWSSEGTLTTAQGPAGAYDGQRFASLGLGDRLVQSFSVDTAGTYTVSFWASGEGRSRLFDSDDVAASLFSTPVAVSNTDPVNYGAGWHQVQYTFDTGALNGSSSYHLYFSGFGSGLSVDAVSVSAVPEPESLAMMLAGLGALGLMSRRRRAA</sequence>
<protein>
    <recommendedName>
        <fullName evidence="2">Ice-binding protein C-terminal domain-containing protein</fullName>
    </recommendedName>
</protein>
<evidence type="ECO:0000256" key="1">
    <source>
        <dbReference type="SAM" id="SignalP"/>
    </source>
</evidence>
<dbReference type="RefSeq" id="WP_179632494.1">
    <property type="nucleotide sequence ID" value="NZ_CAXYYM010000034.1"/>
</dbReference>
<dbReference type="NCBIfam" id="TIGR02595">
    <property type="entry name" value="PEP_CTERM"/>
    <property type="match status" value="1"/>
</dbReference>
<reference evidence="3 4" key="1">
    <citation type="submission" date="2020-07" db="EMBL/GenBank/DDBJ databases">
        <title>Genomic Encyclopedia of Archaeal and Bacterial Type Strains, Phase II (KMG-II): from individual species to whole genera.</title>
        <authorList>
            <person name="Goeker M."/>
        </authorList>
    </citation>
    <scope>NUCLEOTIDE SEQUENCE [LARGE SCALE GENOMIC DNA]</scope>
    <source>
        <strain evidence="3 4">DSM 21226</strain>
    </source>
</reference>
<dbReference type="EMBL" id="JACCFH010000001">
    <property type="protein sequence ID" value="NYG31507.1"/>
    <property type="molecule type" value="Genomic_DNA"/>
</dbReference>
<evidence type="ECO:0000313" key="3">
    <source>
        <dbReference type="EMBL" id="NYG31507.1"/>
    </source>
</evidence>
<proteinExistence type="predicted"/>
<keyword evidence="1" id="KW-0732">Signal</keyword>
<dbReference type="Proteomes" id="UP000518288">
    <property type="component" value="Unassembled WGS sequence"/>
</dbReference>
<keyword evidence="4" id="KW-1185">Reference proteome</keyword>
<evidence type="ECO:0000259" key="2">
    <source>
        <dbReference type="Pfam" id="PF07589"/>
    </source>
</evidence>
<feature type="signal peptide" evidence="1">
    <location>
        <begin position="1"/>
        <end position="22"/>
    </location>
</feature>
<feature type="domain" description="Ice-binding protein C-terminal" evidence="2">
    <location>
        <begin position="170"/>
        <end position="194"/>
    </location>
</feature>